<dbReference type="EMBL" id="WLVL01000003">
    <property type="protein sequence ID" value="MTB70535.1"/>
    <property type="molecule type" value="Genomic_DNA"/>
</dbReference>
<evidence type="ECO:0000313" key="2">
    <source>
        <dbReference type="EMBL" id="MTB70535.1"/>
    </source>
</evidence>
<gene>
    <name evidence="2" type="ORF">GGG17_00790</name>
</gene>
<name>A0A6I3IFI0_9MICO</name>
<keyword evidence="3" id="KW-1185">Reference proteome</keyword>
<evidence type="ECO:0000313" key="3">
    <source>
        <dbReference type="Proteomes" id="UP000431092"/>
    </source>
</evidence>
<keyword evidence="1" id="KW-0812">Transmembrane</keyword>
<proteinExistence type="predicted"/>
<protein>
    <submittedName>
        <fullName evidence="2">Uncharacterized protein</fullName>
    </submittedName>
</protein>
<sequence>MFLGYVLLGRGLASVGASTATTLSLAEPGAAVVIAVLALLLAGLVTTTAPGRGAVAG</sequence>
<reference evidence="2 3" key="1">
    <citation type="submission" date="2019-11" db="EMBL/GenBank/DDBJ databases">
        <title>Whole genome sequencing identifies a novel species of the genus Arsenicicoccus isolated from human blood.</title>
        <authorList>
            <person name="Jeong J.H."/>
            <person name="Kweon O.J."/>
            <person name="Kim H.R."/>
            <person name="Kim T.-H."/>
            <person name="Ha S.-M."/>
            <person name="Lee M.-K."/>
        </authorList>
    </citation>
    <scope>NUCLEOTIDE SEQUENCE [LARGE SCALE GENOMIC DNA]</scope>
    <source>
        <strain evidence="2 3">MKL-02</strain>
    </source>
</reference>
<dbReference type="Proteomes" id="UP000431092">
    <property type="component" value="Unassembled WGS sequence"/>
</dbReference>
<keyword evidence="1" id="KW-1133">Transmembrane helix</keyword>
<comment type="caution">
    <text evidence="2">The sequence shown here is derived from an EMBL/GenBank/DDBJ whole genome shotgun (WGS) entry which is preliminary data.</text>
</comment>
<accession>A0A6I3IFI0</accession>
<dbReference type="RefSeq" id="WP_154591907.1">
    <property type="nucleotide sequence ID" value="NZ_WLVL01000003.1"/>
</dbReference>
<keyword evidence="1" id="KW-0472">Membrane</keyword>
<evidence type="ECO:0000256" key="1">
    <source>
        <dbReference type="SAM" id="Phobius"/>
    </source>
</evidence>
<organism evidence="2 3">
    <name type="scientific">Arsenicicoccus cauae</name>
    <dbReference type="NCBI Taxonomy" id="2663847"/>
    <lineage>
        <taxon>Bacteria</taxon>
        <taxon>Bacillati</taxon>
        <taxon>Actinomycetota</taxon>
        <taxon>Actinomycetes</taxon>
        <taxon>Micrococcales</taxon>
        <taxon>Intrasporangiaceae</taxon>
        <taxon>Arsenicicoccus</taxon>
    </lineage>
</organism>
<dbReference type="AlphaFoldDB" id="A0A6I3IFI0"/>
<feature type="transmembrane region" description="Helical" evidence="1">
    <location>
        <begin position="30"/>
        <end position="49"/>
    </location>
</feature>